<comment type="caution">
    <text evidence="3">The sequence shown here is derived from an EMBL/GenBank/DDBJ whole genome shotgun (WGS) entry which is preliminary data.</text>
</comment>
<dbReference type="InterPro" id="IPR036186">
    <property type="entry name" value="Serpin_sf"/>
</dbReference>
<dbReference type="Pfam" id="PF00079">
    <property type="entry name" value="Serpin"/>
    <property type="match status" value="1"/>
</dbReference>
<gene>
    <name evidence="3" type="ORF">AALO_G00197330</name>
</gene>
<dbReference type="InterPro" id="IPR023795">
    <property type="entry name" value="Serpin_CS"/>
</dbReference>
<dbReference type="AlphaFoldDB" id="A0AAV6G1L0"/>
<dbReference type="Gene3D" id="3.30.497.10">
    <property type="entry name" value="Antithrombin, subunit I, domain 2"/>
    <property type="match status" value="1"/>
</dbReference>
<reference evidence="3" key="1">
    <citation type="submission" date="2020-10" db="EMBL/GenBank/DDBJ databases">
        <title>Chromosome-scale genome assembly of the Allis shad, Alosa alosa.</title>
        <authorList>
            <person name="Margot Z."/>
            <person name="Christophe K."/>
            <person name="Cabau C."/>
            <person name="Louis A."/>
            <person name="Berthelot C."/>
            <person name="Parey E."/>
            <person name="Roest Crollius H."/>
            <person name="Montfort J."/>
            <person name="Robinson-Rechavi M."/>
            <person name="Bucao C."/>
            <person name="Bouchez O."/>
            <person name="Gislard M."/>
            <person name="Lluch J."/>
            <person name="Milhes M."/>
            <person name="Lampietro C."/>
            <person name="Lopez Roques C."/>
            <person name="Donnadieu C."/>
            <person name="Braasch I."/>
            <person name="Desvignes T."/>
            <person name="Postlethwait J."/>
            <person name="Bobe J."/>
            <person name="Guiguen Y."/>
        </authorList>
    </citation>
    <scope>NUCLEOTIDE SEQUENCE</scope>
    <source>
        <strain evidence="3">M-15738</strain>
        <tissue evidence="3">Blood</tissue>
    </source>
</reference>
<dbReference type="GO" id="GO:0004867">
    <property type="term" value="F:serine-type endopeptidase inhibitor activity"/>
    <property type="evidence" value="ECO:0007669"/>
    <property type="project" value="InterPro"/>
</dbReference>
<name>A0AAV6G1L0_9TELE</name>
<dbReference type="InterPro" id="IPR000215">
    <property type="entry name" value="Serpin_fam"/>
</dbReference>
<comment type="similarity">
    <text evidence="1">Belongs to the serpin family.</text>
</comment>
<dbReference type="PANTHER" id="PTHR11461">
    <property type="entry name" value="SERINE PROTEASE INHIBITOR, SERPIN"/>
    <property type="match status" value="1"/>
</dbReference>
<proteinExistence type="inferred from homology"/>
<dbReference type="InterPro" id="IPR023796">
    <property type="entry name" value="Serpin_dom"/>
</dbReference>
<dbReference type="EMBL" id="JADWDJ010000015">
    <property type="protein sequence ID" value="KAG5269014.1"/>
    <property type="molecule type" value="Genomic_DNA"/>
</dbReference>
<sequence>MFVYPGESVGKPGPAAAAVSIPTNAAISLALRSGHAALGAALPGRVPLLCAFSCLKEPIAAMLVSVLVLLFLSGQTNAEPSVPLTDVSTPLALKLFRAVSAQDPDDNAVLCPLGVIQMLAQVQLGAGGSTLQQLKKAMHPDDVQNDTFLRLLQREAEAIVSPQEGGEEKAFHMAMASALFLQQGFPLQEAYLQSSRVHLHTSPQHVDFTHPSMAAHDINTWVGSQTNGKIWQLFSSDDFGPLSRLALANAVYFKGSWQHQFPPENTALRGFTKRDGSVTNVPMMYHKLQANIGYFSHGESEVQLLELVYGQGEAGFIVLLTDSVEGLPLLERDLTQELLNTWMAQTQQEEVEVHLPRFQMSQRVDLKKALRSLNITELFEPGCDLSGMSEAGQLHISKAVQSTFIEVNEEGSEAAAATGGAAAVIMSLQGHRFMADHPFLFLIRHRLTGALLFVGRVLQPELMETRGRDAQAL</sequence>
<evidence type="ECO:0000313" key="4">
    <source>
        <dbReference type="Proteomes" id="UP000823561"/>
    </source>
</evidence>
<feature type="domain" description="Serpin" evidence="2">
    <location>
        <begin position="93"/>
        <end position="460"/>
    </location>
</feature>
<dbReference type="InterPro" id="IPR042185">
    <property type="entry name" value="Serpin_sf_2"/>
</dbReference>
<accession>A0AAV6G1L0</accession>
<evidence type="ECO:0000256" key="1">
    <source>
        <dbReference type="RuleBase" id="RU000411"/>
    </source>
</evidence>
<keyword evidence="4" id="KW-1185">Reference proteome</keyword>
<evidence type="ECO:0000259" key="2">
    <source>
        <dbReference type="SMART" id="SM00093"/>
    </source>
</evidence>
<dbReference type="Gene3D" id="2.30.39.10">
    <property type="entry name" value="Alpha-1-antitrypsin, domain 1"/>
    <property type="match status" value="1"/>
</dbReference>
<dbReference type="InterPro" id="IPR042178">
    <property type="entry name" value="Serpin_sf_1"/>
</dbReference>
<dbReference type="SUPFAM" id="SSF56574">
    <property type="entry name" value="Serpins"/>
    <property type="match status" value="1"/>
</dbReference>
<dbReference type="PROSITE" id="PS00284">
    <property type="entry name" value="SERPIN"/>
    <property type="match status" value="1"/>
</dbReference>
<dbReference type="GO" id="GO:0005615">
    <property type="term" value="C:extracellular space"/>
    <property type="evidence" value="ECO:0007669"/>
    <property type="project" value="InterPro"/>
</dbReference>
<organism evidence="3 4">
    <name type="scientific">Alosa alosa</name>
    <name type="common">allis shad</name>
    <dbReference type="NCBI Taxonomy" id="278164"/>
    <lineage>
        <taxon>Eukaryota</taxon>
        <taxon>Metazoa</taxon>
        <taxon>Chordata</taxon>
        <taxon>Craniata</taxon>
        <taxon>Vertebrata</taxon>
        <taxon>Euteleostomi</taxon>
        <taxon>Actinopterygii</taxon>
        <taxon>Neopterygii</taxon>
        <taxon>Teleostei</taxon>
        <taxon>Clupei</taxon>
        <taxon>Clupeiformes</taxon>
        <taxon>Clupeoidei</taxon>
        <taxon>Clupeidae</taxon>
        <taxon>Alosa</taxon>
    </lineage>
</organism>
<dbReference type="Proteomes" id="UP000823561">
    <property type="component" value="Chromosome 15"/>
</dbReference>
<evidence type="ECO:0000313" key="3">
    <source>
        <dbReference type="EMBL" id="KAG5269014.1"/>
    </source>
</evidence>
<dbReference type="SMART" id="SM00093">
    <property type="entry name" value="SERPIN"/>
    <property type="match status" value="1"/>
</dbReference>
<dbReference type="PANTHER" id="PTHR11461:SF51">
    <property type="entry name" value="SERPIN I2"/>
    <property type="match status" value="1"/>
</dbReference>
<protein>
    <recommendedName>
        <fullName evidence="2">Serpin domain-containing protein</fullName>
    </recommendedName>
</protein>